<feature type="region of interest" description="Disordered" evidence="1">
    <location>
        <begin position="64"/>
        <end position="85"/>
    </location>
</feature>
<reference evidence="3" key="1">
    <citation type="submission" date="2013-03" db="EMBL/GenBank/DDBJ databases">
        <title>The Genome Sequence of Anopheles minimus MINIMUS1.</title>
        <authorList>
            <consortium name="The Broad Institute Genomics Platform"/>
            <person name="Neafsey D.E."/>
            <person name="Walton C."/>
            <person name="Walker B."/>
            <person name="Young S.K."/>
            <person name="Zeng Q."/>
            <person name="Gargeya S."/>
            <person name="Fitzgerald M."/>
            <person name="Haas B."/>
            <person name="Abouelleil A."/>
            <person name="Allen A.W."/>
            <person name="Alvarado L."/>
            <person name="Arachchi H.M."/>
            <person name="Berlin A.M."/>
            <person name="Chapman S.B."/>
            <person name="Gainer-Dewar J."/>
            <person name="Goldberg J."/>
            <person name="Griggs A."/>
            <person name="Gujja S."/>
            <person name="Hansen M."/>
            <person name="Howarth C."/>
            <person name="Imamovic A."/>
            <person name="Ireland A."/>
            <person name="Larimer J."/>
            <person name="McCowan C."/>
            <person name="Murphy C."/>
            <person name="Pearson M."/>
            <person name="Poon T.W."/>
            <person name="Priest M."/>
            <person name="Roberts A."/>
            <person name="Saif S."/>
            <person name="Shea T."/>
            <person name="Sisk P."/>
            <person name="Sykes S."/>
            <person name="Wortman J."/>
            <person name="Nusbaum C."/>
            <person name="Birren B."/>
        </authorList>
    </citation>
    <scope>NUCLEOTIDE SEQUENCE [LARGE SCALE GENOMIC DNA]</scope>
    <source>
        <strain evidence="3">MINIMUS1</strain>
    </source>
</reference>
<evidence type="ECO:0000313" key="3">
    <source>
        <dbReference type="Proteomes" id="UP000075920"/>
    </source>
</evidence>
<sequence length="123" mass="14244">MVAERMGSIALCLCDNSQCCGYVRWNLFTRERENWMGWIFVRSIVLVHRYTYGTHTDTEKIHKQFHQPPLSAPHRLQNPKTKSNTLQKSAIIAGSARGTPTFEVEVNKEKHDTFCTVKRVSDY</sequence>
<name>A0A182WPF2_9DIPT</name>
<protein>
    <submittedName>
        <fullName evidence="2">Uncharacterized protein</fullName>
    </submittedName>
</protein>
<dbReference type="Proteomes" id="UP000075920">
    <property type="component" value="Unassembled WGS sequence"/>
</dbReference>
<dbReference type="VEuPathDB" id="VectorBase:AMIN014553"/>
<accession>A0A182WPF2</accession>
<evidence type="ECO:0000256" key="1">
    <source>
        <dbReference type="SAM" id="MobiDB-lite"/>
    </source>
</evidence>
<reference evidence="2" key="2">
    <citation type="submission" date="2020-05" db="UniProtKB">
        <authorList>
            <consortium name="EnsemblMetazoa"/>
        </authorList>
    </citation>
    <scope>IDENTIFICATION</scope>
    <source>
        <strain evidence="2">MINIMUS1</strain>
    </source>
</reference>
<evidence type="ECO:0000313" key="2">
    <source>
        <dbReference type="EnsemblMetazoa" id="AMIN014553-PA"/>
    </source>
</evidence>
<keyword evidence="3" id="KW-1185">Reference proteome</keyword>
<dbReference type="EnsemblMetazoa" id="AMIN014553-RA">
    <property type="protein sequence ID" value="AMIN014553-PA"/>
    <property type="gene ID" value="AMIN014553"/>
</dbReference>
<dbReference type="AlphaFoldDB" id="A0A182WPF2"/>
<organism evidence="2 3">
    <name type="scientific">Anopheles minimus</name>
    <dbReference type="NCBI Taxonomy" id="112268"/>
    <lineage>
        <taxon>Eukaryota</taxon>
        <taxon>Metazoa</taxon>
        <taxon>Ecdysozoa</taxon>
        <taxon>Arthropoda</taxon>
        <taxon>Hexapoda</taxon>
        <taxon>Insecta</taxon>
        <taxon>Pterygota</taxon>
        <taxon>Neoptera</taxon>
        <taxon>Endopterygota</taxon>
        <taxon>Diptera</taxon>
        <taxon>Nematocera</taxon>
        <taxon>Culicoidea</taxon>
        <taxon>Culicidae</taxon>
        <taxon>Anophelinae</taxon>
        <taxon>Anopheles</taxon>
    </lineage>
</organism>
<proteinExistence type="predicted"/>